<feature type="compositionally biased region" description="Low complexity" evidence="2">
    <location>
        <begin position="222"/>
        <end position="248"/>
    </location>
</feature>
<dbReference type="PANTHER" id="PTHR47969">
    <property type="entry name" value="CHROMOSOME-ASSOCIATED KINESIN KIF4A-RELATED"/>
    <property type="match status" value="1"/>
</dbReference>
<dbReference type="PRINTS" id="PR00380">
    <property type="entry name" value="KINESINHEAVY"/>
</dbReference>
<proteinExistence type="inferred from homology"/>
<dbReference type="PANTHER" id="PTHR47969:SF29">
    <property type="entry name" value="KINESIN-LIKE PROTEIN"/>
    <property type="match status" value="1"/>
</dbReference>
<dbReference type="EMBL" id="JBBJCI010000349">
    <property type="protein sequence ID" value="KAK7234040.1"/>
    <property type="molecule type" value="Genomic_DNA"/>
</dbReference>
<evidence type="ECO:0000256" key="1">
    <source>
        <dbReference type="PROSITE-ProRule" id="PRU00283"/>
    </source>
</evidence>
<dbReference type="InterPro" id="IPR036961">
    <property type="entry name" value="Kinesin_motor_dom_sf"/>
</dbReference>
<comment type="caution">
    <text evidence="4">The sequence shown here is derived from an EMBL/GenBank/DDBJ whole genome shotgun (WGS) entry which is preliminary data.</text>
</comment>
<dbReference type="Pfam" id="PF00225">
    <property type="entry name" value="Kinesin"/>
    <property type="match status" value="1"/>
</dbReference>
<evidence type="ECO:0000313" key="4">
    <source>
        <dbReference type="EMBL" id="KAK7234040.1"/>
    </source>
</evidence>
<organism evidence="4 5">
    <name type="scientific">Aureococcus anophagefferens</name>
    <name type="common">Harmful bloom alga</name>
    <dbReference type="NCBI Taxonomy" id="44056"/>
    <lineage>
        <taxon>Eukaryota</taxon>
        <taxon>Sar</taxon>
        <taxon>Stramenopiles</taxon>
        <taxon>Ochrophyta</taxon>
        <taxon>Pelagophyceae</taxon>
        <taxon>Pelagomonadales</taxon>
        <taxon>Pelagomonadaceae</taxon>
        <taxon>Aureococcus</taxon>
    </lineage>
</organism>
<dbReference type="SMART" id="SM00129">
    <property type="entry name" value="KISc"/>
    <property type="match status" value="1"/>
</dbReference>
<dbReference type="Proteomes" id="UP001363151">
    <property type="component" value="Unassembled WGS sequence"/>
</dbReference>
<gene>
    <name evidence="4" type="ORF">SO694_00147038</name>
</gene>
<name>A0ABR1FNC7_AURAN</name>
<dbReference type="InterPro" id="IPR027640">
    <property type="entry name" value="Kinesin-like_fam"/>
</dbReference>
<reference evidence="4 5" key="1">
    <citation type="submission" date="2024-03" db="EMBL/GenBank/DDBJ databases">
        <title>Aureococcus anophagefferens CCMP1851 and Kratosvirus quantuckense: Draft genome of a second virus-susceptible host strain in the model system.</title>
        <authorList>
            <person name="Chase E."/>
            <person name="Truchon A.R."/>
            <person name="Schepens W."/>
            <person name="Wilhelm S.W."/>
        </authorList>
    </citation>
    <scope>NUCLEOTIDE SEQUENCE [LARGE SCALE GENOMIC DNA]</scope>
    <source>
        <strain evidence="4 5">CCMP1851</strain>
    </source>
</reference>
<dbReference type="PROSITE" id="PS50067">
    <property type="entry name" value="KINESIN_MOTOR_2"/>
    <property type="match status" value="1"/>
</dbReference>
<comment type="similarity">
    <text evidence="1">Belongs to the TRAFAC class myosin-kinesin ATPase superfamily. Kinesin family.</text>
</comment>
<feature type="domain" description="Kinesin motor" evidence="3">
    <location>
        <begin position="354"/>
        <end position="434"/>
    </location>
</feature>
<evidence type="ECO:0000256" key="2">
    <source>
        <dbReference type="SAM" id="MobiDB-lite"/>
    </source>
</evidence>
<dbReference type="InterPro" id="IPR001752">
    <property type="entry name" value="Kinesin_motor_dom"/>
</dbReference>
<sequence length="540" mass="56585">MSVAYLRAAVNTVAIRDEPGSVDRIGDFGKGDAVRLVAPVGGALPEWVEVDMVGAVREPAEEGRERPATGFVRTRNRVCALLEPWADGAAAAAAQRPRRRSATLHASWFRSATRTEATAAQHARPLLKGGLEEYEQRQRVHLKARELVEARCRGACPTTSPLKADLANAFGHAPWLEPYVAAEHMVHTLMMVAQVDIDKDRAAAAAQRTATLASAAPPPPSGAAAAAGVKPPASPVELRAPAAPAAAPGGAGRRASGRCRGAQRARVAGPGALAAGGALLGELWARLPPPARGALAATASKTGGSPQLADDHGVLCCDLDVDRDWRAYFRELWTTRRFKWGGSRGAGAFSVGAMSCRGKVLTSKLFLVDLGGSEQVKKSKAEGDRFREAVTINKSLVALGRVVDALVNKNKHHVPYYESKLTTLLQPAFGGNSRPSRARATLARLEAGGAKARALGEAGDARLRGMGAGHAAASRLQAMSHQDDTGGDVSKEAGLSTRQAHAHRGAYSHVDDDAGLYVAESDKLAALLQRKAAIVGAPAK</sequence>
<protein>
    <submittedName>
        <fullName evidence="4">Microtubule motor protein</fullName>
    </submittedName>
</protein>
<feature type="region of interest" description="Disordered" evidence="2">
    <location>
        <begin position="209"/>
        <end position="262"/>
    </location>
</feature>
<dbReference type="InterPro" id="IPR027417">
    <property type="entry name" value="P-loop_NTPase"/>
</dbReference>
<dbReference type="SUPFAM" id="SSF52540">
    <property type="entry name" value="P-loop containing nucleoside triphosphate hydrolases"/>
    <property type="match status" value="1"/>
</dbReference>
<evidence type="ECO:0000313" key="5">
    <source>
        <dbReference type="Proteomes" id="UP001363151"/>
    </source>
</evidence>
<keyword evidence="5" id="KW-1185">Reference proteome</keyword>
<comment type="caution">
    <text evidence="1">Lacks conserved residue(s) required for the propagation of feature annotation.</text>
</comment>
<dbReference type="Gene3D" id="3.40.850.10">
    <property type="entry name" value="Kinesin motor domain"/>
    <property type="match status" value="1"/>
</dbReference>
<evidence type="ECO:0000259" key="3">
    <source>
        <dbReference type="PROSITE" id="PS50067"/>
    </source>
</evidence>
<accession>A0ABR1FNC7</accession>